<reference evidence="2 3" key="1">
    <citation type="journal article" date="2018" name="Front. Microbiol.">
        <title>Hydrolytic Capabilities as a Key to Environmental Success: Chitinolytic and Cellulolytic Acidobacteria From Acidic Sub-arctic Soils and Boreal Peatlands.</title>
        <authorList>
            <person name="Belova S.E."/>
            <person name="Ravin N.V."/>
            <person name="Pankratov T.A."/>
            <person name="Rakitin A.L."/>
            <person name="Ivanova A.A."/>
            <person name="Beletsky A.V."/>
            <person name="Mardanov A.V."/>
            <person name="Sinninghe Damste J.S."/>
            <person name="Dedysh S.N."/>
        </authorList>
    </citation>
    <scope>NUCLEOTIDE SEQUENCE [LARGE SCALE GENOMIC DNA]</scope>
    <source>
        <strain evidence="2 3">SBC82</strain>
    </source>
</reference>
<keyword evidence="3" id="KW-1185">Reference proteome</keyword>
<evidence type="ECO:0000313" key="3">
    <source>
        <dbReference type="Proteomes" id="UP000253606"/>
    </source>
</evidence>
<proteinExistence type="predicted"/>
<dbReference type="EMBL" id="CP030840">
    <property type="protein sequence ID" value="AXC11895.1"/>
    <property type="molecule type" value="Genomic_DNA"/>
</dbReference>
<evidence type="ECO:0000313" key="2">
    <source>
        <dbReference type="EMBL" id="AXC11895.1"/>
    </source>
</evidence>
<organism evidence="2 3">
    <name type="scientific">Acidisarcina polymorpha</name>
    <dbReference type="NCBI Taxonomy" id="2211140"/>
    <lineage>
        <taxon>Bacteria</taxon>
        <taxon>Pseudomonadati</taxon>
        <taxon>Acidobacteriota</taxon>
        <taxon>Terriglobia</taxon>
        <taxon>Terriglobales</taxon>
        <taxon>Acidobacteriaceae</taxon>
        <taxon>Acidisarcina</taxon>
    </lineage>
</organism>
<dbReference type="AlphaFoldDB" id="A0A2Z5FZR8"/>
<evidence type="ECO:0000256" key="1">
    <source>
        <dbReference type="SAM" id="MobiDB-lite"/>
    </source>
</evidence>
<dbReference type="KEGG" id="abas:ACPOL_2577"/>
<gene>
    <name evidence="2" type="ORF">ACPOL_2577</name>
</gene>
<protein>
    <submittedName>
        <fullName evidence="2">Uncharacterized protein</fullName>
    </submittedName>
</protein>
<feature type="region of interest" description="Disordered" evidence="1">
    <location>
        <begin position="1"/>
        <end position="22"/>
    </location>
</feature>
<accession>A0A2Z5FZR8</accession>
<dbReference type="Proteomes" id="UP000253606">
    <property type="component" value="Chromosome"/>
</dbReference>
<sequence length="37" mass="4063">MTGLGRGHNAIQDGAGRLGHGRVLSPREWNYTATRQK</sequence>
<name>A0A2Z5FZR8_9BACT</name>